<dbReference type="Proteomes" id="UP000014978">
    <property type="component" value="Unassembled WGS sequence"/>
</dbReference>
<protein>
    <submittedName>
        <fullName evidence="3">Phosphatidylinositol-4-phosphate 5-kinase</fullName>
    </submittedName>
</protein>
<dbReference type="GO" id="GO:0016308">
    <property type="term" value="F:1-phosphatidylinositol-4-phosphate 5-kinase activity"/>
    <property type="evidence" value="ECO:0007669"/>
    <property type="project" value="TreeGrafter"/>
</dbReference>
<comment type="caution">
    <text evidence="3">The sequence shown here is derived from an EMBL/GenBank/DDBJ whole genome shotgun (WGS) entry which is preliminary data.</text>
</comment>
<dbReference type="STRING" id="1358809.S7XLJ8"/>
<evidence type="ECO:0000313" key="3">
    <source>
        <dbReference type="EMBL" id="EPR79954.1"/>
    </source>
</evidence>
<dbReference type="PANTHER" id="PTHR23086:SF8">
    <property type="entry name" value="PHOSPHATIDYLINOSITOL 5-PHOSPHATE 4-KINASE, ISOFORM A"/>
    <property type="match status" value="1"/>
</dbReference>
<sequence length="405" mass="47707">MDKVVDHVLIEKILLSIKLVEEKIFSEDDIDDIIEDITNIRLVDNNEEENMKNRIRRERKRKRNNSIRNRDMGMVVNRRKNGHIKAKITQNKKNKDSEITNETVEQNFTLESYSISKFKKIKTLHGLHADSIISAITGKYILSKEIKGKSGSALFFTEDFNFVIKTIRKAEKNTLLNILDDYILYLENNPHSLLLKFFGLYKITMGAKKKYFIIMNNILPNERSINELYDLKGSHYKRITATKTIYKDLDWYLNDKKLFLLGKKAVLVDQIQRDVNFLLSKNLMDYSIVIGISSCNSKNKNKLYFDEYKDGIWNEKKNKFYGKRSTHNIFNRDFGGYSSEIVENEEIYYIGIIDILTQWNWRKRIEYFISNLCCVKNGSCTNSNSYAIRFVKMISNLFFSFCKET</sequence>
<name>S7XLJ8_SPRLO</name>
<dbReference type="GO" id="GO:0005524">
    <property type="term" value="F:ATP binding"/>
    <property type="evidence" value="ECO:0007669"/>
    <property type="project" value="UniProtKB-UniRule"/>
</dbReference>
<dbReference type="OrthoDB" id="20783at2759"/>
<feature type="domain" description="PIPK" evidence="2">
    <location>
        <begin position="47"/>
        <end position="398"/>
    </location>
</feature>
<dbReference type="PROSITE" id="PS51455">
    <property type="entry name" value="PIPK"/>
    <property type="match status" value="1"/>
</dbReference>
<dbReference type="GO" id="GO:0005886">
    <property type="term" value="C:plasma membrane"/>
    <property type="evidence" value="ECO:0007669"/>
    <property type="project" value="TreeGrafter"/>
</dbReference>
<dbReference type="AlphaFoldDB" id="S7XLJ8"/>
<reference evidence="4" key="1">
    <citation type="journal article" date="2013" name="PLoS Genet.">
        <title>The genome of Spraguea lophii and the basis of host-microsporidian interactions.</title>
        <authorList>
            <person name="Campbell S.E."/>
            <person name="Williams T.A."/>
            <person name="Yousuf A."/>
            <person name="Soanes D.M."/>
            <person name="Paszkiewicz K.H."/>
            <person name="Williams B.A.P."/>
        </authorList>
    </citation>
    <scope>NUCLEOTIDE SEQUENCE [LARGE SCALE GENOMIC DNA]</scope>
    <source>
        <strain evidence="4">42_110</strain>
    </source>
</reference>
<keyword evidence="1" id="KW-0067">ATP-binding</keyword>
<proteinExistence type="predicted"/>
<keyword evidence="1" id="KW-0547">Nucleotide-binding</keyword>
<dbReference type="PANTHER" id="PTHR23086">
    <property type="entry name" value="PHOSPHATIDYLINOSITOL-4-PHOSPHATE 5-KINASE"/>
    <property type="match status" value="1"/>
</dbReference>
<dbReference type="VEuPathDB" id="MicrosporidiaDB:SLOPH_1434"/>
<dbReference type="InterPro" id="IPR023610">
    <property type="entry name" value="PInositol-4/5-P-5/4-kinase"/>
</dbReference>
<accession>S7XLJ8</accession>
<keyword evidence="1 3" id="KW-0418">Kinase</keyword>
<dbReference type="Gene3D" id="3.30.800.10">
    <property type="entry name" value="Phosphatidylinositol Phosphate Kinase II Beta"/>
    <property type="match status" value="1"/>
</dbReference>
<keyword evidence="1" id="KW-0808">Transferase</keyword>
<evidence type="ECO:0000256" key="1">
    <source>
        <dbReference type="PROSITE-ProRule" id="PRU00781"/>
    </source>
</evidence>
<keyword evidence="4" id="KW-1185">Reference proteome</keyword>
<dbReference type="InParanoid" id="S7XLJ8"/>
<dbReference type="HOGENOM" id="CLU_045584_0_0_1"/>
<dbReference type="GO" id="GO:0046854">
    <property type="term" value="P:phosphatidylinositol phosphate biosynthetic process"/>
    <property type="evidence" value="ECO:0007669"/>
    <property type="project" value="TreeGrafter"/>
</dbReference>
<dbReference type="CDD" id="cd00139">
    <property type="entry name" value="PIPKc"/>
    <property type="match status" value="1"/>
</dbReference>
<dbReference type="Pfam" id="PF01504">
    <property type="entry name" value="PIP5K"/>
    <property type="match status" value="1"/>
</dbReference>
<dbReference type="Gene3D" id="3.30.810.10">
    <property type="entry name" value="2-Layer Sandwich"/>
    <property type="match status" value="1"/>
</dbReference>
<organism evidence="3 4">
    <name type="scientific">Spraguea lophii (strain 42_110)</name>
    <name type="common">Microsporidian parasite</name>
    <dbReference type="NCBI Taxonomy" id="1358809"/>
    <lineage>
        <taxon>Eukaryota</taxon>
        <taxon>Fungi</taxon>
        <taxon>Fungi incertae sedis</taxon>
        <taxon>Microsporidia</taxon>
        <taxon>Spragueidae</taxon>
        <taxon>Spraguea</taxon>
    </lineage>
</organism>
<dbReference type="InterPro" id="IPR027483">
    <property type="entry name" value="PInositol-4-P-4/5-kinase_C_sf"/>
</dbReference>
<dbReference type="SMART" id="SM00330">
    <property type="entry name" value="PIPKc"/>
    <property type="match status" value="1"/>
</dbReference>
<evidence type="ECO:0000313" key="4">
    <source>
        <dbReference type="Proteomes" id="UP000014978"/>
    </source>
</evidence>
<dbReference type="InterPro" id="IPR002498">
    <property type="entry name" value="PInositol-4-P-4/5-kinase_core"/>
</dbReference>
<dbReference type="InterPro" id="IPR027484">
    <property type="entry name" value="PInositol-4-P-5-kinase_N"/>
</dbReference>
<gene>
    <name evidence="3" type="ORF">SLOPH_1434</name>
</gene>
<dbReference type="SUPFAM" id="SSF56104">
    <property type="entry name" value="SAICAR synthase-like"/>
    <property type="match status" value="1"/>
</dbReference>
<dbReference type="EMBL" id="ATCN01000065">
    <property type="protein sequence ID" value="EPR79954.1"/>
    <property type="molecule type" value="Genomic_DNA"/>
</dbReference>
<evidence type="ECO:0000259" key="2">
    <source>
        <dbReference type="PROSITE" id="PS51455"/>
    </source>
</evidence>